<evidence type="ECO:0000313" key="2">
    <source>
        <dbReference type="EMBL" id="GAX19175.1"/>
    </source>
</evidence>
<gene>
    <name evidence="2" type="ORF">FisN_15Lu352</name>
</gene>
<accession>A0A1Z5JYT0</accession>
<evidence type="ECO:0000256" key="1">
    <source>
        <dbReference type="SAM" id="SignalP"/>
    </source>
</evidence>
<proteinExistence type="predicted"/>
<protein>
    <submittedName>
        <fullName evidence="2">Uncharacterized protein</fullName>
    </submittedName>
</protein>
<keyword evidence="1" id="KW-0732">Signal</keyword>
<dbReference type="EMBL" id="BDSP01000135">
    <property type="protein sequence ID" value="GAX19175.1"/>
    <property type="molecule type" value="Genomic_DNA"/>
</dbReference>
<dbReference type="Proteomes" id="UP000198406">
    <property type="component" value="Unassembled WGS sequence"/>
</dbReference>
<evidence type="ECO:0000313" key="3">
    <source>
        <dbReference type="Proteomes" id="UP000198406"/>
    </source>
</evidence>
<feature type="chain" id="PRO_5012170549" evidence="1">
    <location>
        <begin position="23"/>
        <end position="158"/>
    </location>
</feature>
<dbReference type="AlphaFoldDB" id="A0A1Z5JYT0"/>
<name>A0A1Z5JYT0_FISSO</name>
<comment type="caution">
    <text evidence="2">The sequence shown here is derived from an EMBL/GenBank/DDBJ whole genome shotgun (WGS) entry which is preliminary data.</text>
</comment>
<organism evidence="2 3">
    <name type="scientific">Fistulifera solaris</name>
    <name type="common">Oleaginous diatom</name>
    <dbReference type="NCBI Taxonomy" id="1519565"/>
    <lineage>
        <taxon>Eukaryota</taxon>
        <taxon>Sar</taxon>
        <taxon>Stramenopiles</taxon>
        <taxon>Ochrophyta</taxon>
        <taxon>Bacillariophyta</taxon>
        <taxon>Bacillariophyceae</taxon>
        <taxon>Bacillariophycidae</taxon>
        <taxon>Naviculales</taxon>
        <taxon>Naviculaceae</taxon>
        <taxon>Fistulifera</taxon>
    </lineage>
</organism>
<keyword evidence="3" id="KW-1185">Reference proteome</keyword>
<sequence>MFSNIVSLFTLSFLITVLSTTAYDYDDYGEVCIDWKLNAKKFKKAFAKWKAPSCYSFNFVQDNYDADWIGRVIKNGKALKKKPYRALQTIDDFYKLIKTKCIQGCPHHGAAYCYVEYKTDKKSGLVYPSYVSIQEDPYNYGDYVSYYIEDLCVTKCDK</sequence>
<feature type="signal peptide" evidence="1">
    <location>
        <begin position="1"/>
        <end position="22"/>
    </location>
</feature>
<reference evidence="2 3" key="1">
    <citation type="journal article" date="2015" name="Plant Cell">
        <title>Oil accumulation by the oleaginous diatom Fistulifera solaris as revealed by the genome and transcriptome.</title>
        <authorList>
            <person name="Tanaka T."/>
            <person name="Maeda Y."/>
            <person name="Veluchamy A."/>
            <person name="Tanaka M."/>
            <person name="Abida H."/>
            <person name="Marechal E."/>
            <person name="Bowler C."/>
            <person name="Muto M."/>
            <person name="Sunaga Y."/>
            <person name="Tanaka M."/>
            <person name="Yoshino T."/>
            <person name="Taniguchi T."/>
            <person name="Fukuda Y."/>
            <person name="Nemoto M."/>
            <person name="Matsumoto M."/>
            <person name="Wong P.S."/>
            <person name="Aburatani S."/>
            <person name="Fujibuchi W."/>
        </authorList>
    </citation>
    <scope>NUCLEOTIDE SEQUENCE [LARGE SCALE GENOMIC DNA]</scope>
    <source>
        <strain evidence="2 3">JPCC DA0580</strain>
    </source>
</reference>
<dbReference type="InParanoid" id="A0A1Z5JYT0"/>